<keyword evidence="3" id="KW-0723">Serine/threonine-protein kinase</keyword>
<proteinExistence type="inferred from homology"/>
<keyword evidence="7 10" id="KW-0067">ATP-binding</keyword>
<evidence type="ECO:0000256" key="3">
    <source>
        <dbReference type="ARBA" id="ARBA00022527"/>
    </source>
</evidence>
<protein>
    <recommendedName>
        <fullName evidence="2">non-specific serine/threonine protein kinase</fullName>
        <ecNumber evidence="2">2.7.11.1</ecNumber>
    </recommendedName>
</protein>
<dbReference type="InterPro" id="IPR000719">
    <property type="entry name" value="Prot_kinase_dom"/>
</dbReference>
<dbReference type="PROSITE" id="PS00107">
    <property type="entry name" value="PROTEIN_KINASE_ATP"/>
    <property type="match status" value="1"/>
</dbReference>
<evidence type="ECO:0000313" key="12">
    <source>
        <dbReference type="EMBL" id="OPJ63105.1"/>
    </source>
</evidence>
<sequence length="129" mass="14130">MPSLSPTDPGLFRPEDPETLFGDLWEIGHGSFGAVYSARDLRTNELVAIKKMSYGGKRSDEKWRDIVREASLLQRLRHPNIVAFRGCYLRGHTAWVSDPQVWGGTHKCGVGPISVGQGVSGPISVGQDP</sequence>
<dbReference type="GO" id="GO:0005524">
    <property type="term" value="F:ATP binding"/>
    <property type="evidence" value="ECO:0007669"/>
    <property type="project" value="UniProtKB-UniRule"/>
</dbReference>
<organism evidence="12 13">
    <name type="scientific">Patagioenas fasciata monilis</name>
    <dbReference type="NCBI Taxonomy" id="372326"/>
    <lineage>
        <taxon>Eukaryota</taxon>
        <taxon>Metazoa</taxon>
        <taxon>Chordata</taxon>
        <taxon>Craniata</taxon>
        <taxon>Vertebrata</taxon>
        <taxon>Euteleostomi</taxon>
        <taxon>Archelosauria</taxon>
        <taxon>Archosauria</taxon>
        <taxon>Dinosauria</taxon>
        <taxon>Saurischia</taxon>
        <taxon>Theropoda</taxon>
        <taxon>Coelurosauria</taxon>
        <taxon>Aves</taxon>
        <taxon>Neognathae</taxon>
        <taxon>Neoaves</taxon>
        <taxon>Columbimorphae</taxon>
        <taxon>Columbiformes</taxon>
        <taxon>Columbidae</taxon>
        <taxon>Patagioenas</taxon>
    </lineage>
</organism>
<dbReference type="PANTHER" id="PTHR47167:SF6">
    <property type="entry name" value="SERINE_THREONINE-PROTEIN KINASE TAO2"/>
    <property type="match status" value="1"/>
</dbReference>
<evidence type="ECO:0000256" key="5">
    <source>
        <dbReference type="ARBA" id="ARBA00022741"/>
    </source>
</evidence>
<dbReference type="Proteomes" id="UP000190648">
    <property type="component" value="Unassembled WGS sequence"/>
</dbReference>
<keyword evidence="5 10" id="KW-0547">Nucleotide-binding</keyword>
<evidence type="ECO:0000256" key="7">
    <source>
        <dbReference type="ARBA" id="ARBA00022840"/>
    </source>
</evidence>
<keyword evidence="4" id="KW-0808">Transferase</keyword>
<comment type="catalytic activity">
    <reaction evidence="8">
        <text>L-threonyl-[protein] + ATP = O-phospho-L-threonyl-[protein] + ADP + H(+)</text>
        <dbReference type="Rhea" id="RHEA:46608"/>
        <dbReference type="Rhea" id="RHEA-COMP:11060"/>
        <dbReference type="Rhea" id="RHEA-COMP:11605"/>
        <dbReference type="ChEBI" id="CHEBI:15378"/>
        <dbReference type="ChEBI" id="CHEBI:30013"/>
        <dbReference type="ChEBI" id="CHEBI:30616"/>
        <dbReference type="ChEBI" id="CHEBI:61977"/>
        <dbReference type="ChEBI" id="CHEBI:456216"/>
        <dbReference type="EC" id="2.7.11.1"/>
    </reaction>
</comment>
<dbReference type="GO" id="GO:0004674">
    <property type="term" value="F:protein serine/threonine kinase activity"/>
    <property type="evidence" value="ECO:0007669"/>
    <property type="project" value="UniProtKB-KW"/>
</dbReference>
<evidence type="ECO:0000256" key="1">
    <source>
        <dbReference type="ARBA" id="ARBA00008874"/>
    </source>
</evidence>
<evidence type="ECO:0000256" key="6">
    <source>
        <dbReference type="ARBA" id="ARBA00022777"/>
    </source>
</evidence>
<evidence type="ECO:0000256" key="9">
    <source>
        <dbReference type="ARBA" id="ARBA00048679"/>
    </source>
</evidence>
<dbReference type="InterPro" id="IPR011009">
    <property type="entry name" value="Kinase-like_dom_sf"/>
</dbReference>
<dbReference type="STRING" id="372326.A0A1V4ITH7"/>
<evidence type="ECO:0000256" key="2">
    <source>
        <dbReference type="ARBA" id="ARBA00012513"/>
    </source>
</evidence>
<dbReference type="AlphaFoldDB" id="A0A1V4ITH7"/>
<evidence type="ECO:0000313" key="13">
    <source>
        <dbReference type="Proteomes" id="UP000190648"/>
    </source>
</evidence>
<dbReference type="OrthoDB" id="10016527at2759"/>
<evidence type="ECO:0000256" key="8">
    <source>
        <dbReference type="ARBA" id="ARBA00047899"/>
    </source>
</evidence>
<dbReference type="EMBL" id="LSYS01009677">
    <property type="protein sequence ID" value="OPJ63105.1"/>
    <property type="molecule type" value="Genomic_DNA"/>
</dbReference>
<dbReference type="GO" id="GO:0005737">
    <property type="term" value="C:cytoplasm"/>
    <property type="evidence" value="ECO:0007669"/>
    <property type="project" value="TreeGrafter"/>
</dbReference>
<comment type="catalytic activity">
    <reaction evidence="9">
        <text>L-seryl-[protein] + ATP = O-phospho-L-seryl-[protein] + ADP + H(+)</text>
        <dbReference type="Rhea" id="RHEA:17989"/>
        <dbReference type="Rhea" id="RHEA-COMP:9863"/>
        <dbReference type="Rhea" id="RHEA-COMP:11604"/>
        <dbReference type="ChEBI" id="CHEBI:15378"/>
        <dbReference type="ChEBI" id="CHEBI:29999"/>
        <dbReference type="ChEBI" id="CHEBI:30616"/>
        <dbReference type="ChEBI" id="CHEBI:83421"/>
        <dbReference type="ChEBI" id="CHEBI:456216"/>
        <dbReference type="EC" id="2.7.11.1"/>
    </reaction>
</comment>
<dbReference type="Gene3D" id="3.30.200.20">
    <property type="entry name" value="Phosphorylase Kinase, domain 1"/>
    <property type="match status" value="1"/>
</dbReference>
<dbReference type="EC" id="2.7.11.1" evidence="2"/>
<keyword evidence="6" id="KW-0418">Kinase</keyword>
<name>A0A1V4ITH7_PATFA</name>
<evidence type="ECO:0000256" key="10">
    <source>
        <dbReference type="PROSITE-ProRule" id="PRU10141"/>
    </source>
</evidence>
<reference evidence="12 13" key="1">
    <citation type="submission" date="2016-02" db="EMBL/GenBank/DDBJ databases">
        <title>Band-tailed pigeon sequencing and assembly.</title>
        <authorList>
            <person name="Soares A.E."/>
            <person name="Novak B.J."/>
            <person name="Rice E.S."/>
            <person name="O'Connell B."/>
            <person name="Chang D."/>
            <person name="Weber S."/>
            <person name="Shapiro B."/>
        </authorList>
    </citation>
    <scope>NUCLEOTIDE SEQUENCE [LARGE SCALE GENOMIC DNA]</scope>
    <source>
        <strain evidence="12">BTP2013</strain>
        <tissue evidence="12">Blood</tissue>
    </source>
</reference>
<dbReference type="InterPro" id="IPR017441">
    <property type="entry name" value="Protein_kinase_ATP_BS"/>
</dbReference>
<comment type="caution">
    <text evidence="12">The sequence shown here is derived from an EMBL/GenBank/DDBJ whole genome shotgun (WGS) entry which is preliminary data.</text>
</comment>
<feature type="binding site" evidence="10">
    <location>
        <position position="51"/>
    </location>
    <ligand>
        <name>ATP</name>
        <dbReference type="ChEBI" id="CHEBI:30616"/>
    </ligand>
</feature>
<gene>
    <name evidence="12" type="ORF">AV530_004083</name>
</gene>
<accession>A0A1V4ITH7</accession>
<keyword evidence="13" id="KW-1185">Reference proteome</keyword>
<dbReference type="SUPFAM" id="SSF56112">
    <property type="entry name" value="Protein kinase-like (PK-like)"/>
    <property type="match status" value="1"/>
</dbReference>
<evidence type="ECO:0000259" key="11">
    <source>
        <dbReference type="PROSITE" id="PS50011"/>
    </source>
</evidence>
<dbReference type="PANTHER" id="PTHR47167">
    <property type="entry name" value="SERINE/THREONINE-PROTEIN KINASE TAO1-LIKE PROTEIN"/>
    <property type="match status" value="1"/>
</dbReference>
<feature type="domain" description="Protein kinase" evidence="11">
    <location>
        <begin position="21"/>
        <end position="129"/>
    </location>
</feature>
<dbReference type="PROSITE" id="PS50011">
    <property type="entry name" value="PROTEIN_KINASE_DOM"/>
    <property type="match status" value="1"/>
</dbReference>
<dbReference type="InterPro" id="IPR051234">
    <property type="entry name" value="TAO_STE20_kinase"/>
</dbReference>
<dbReference type="Pfam" id="PF00069">
    <property type="entry name" value="Pkinase"/>
    <property type="match status" value="1"/>
</dbReference>
<comment type="similarity">
    <text evidence="1">Belongs to the protein kinase superfamily. STE Ser/Thr protein kinase family. STE20 subfamily.</text>
</comment>
<evidence type="ECO:0000256" key="4">
    <source>
        <dbReference type="ARBA" id="ARBA00022679"/>
    </source>
</evidence>